<keyword evidence="1" id="KW-0812">Transmembrane</keyword>
<gene>
    <name evidence="2" type="ORF">F0238_21455</name>
</gene>
<keyword evidence="1" id="KW-0472">Membrane</keyword>
<reference evidence="2 3" key="1">
    <citation type="submission" date="2019-09" db="EMBL/GenBank/DDBJ databases">
        <title>Draft genome sequencing and comparative genomics of hatchery-associated Vibrios.</title>
        <authorList>
            <person name="Kehlet-Delgado H."/>
            <person name="Mueller R.S."/>
        </authorList>
    </citation>
    <scope>NUCLEOTIDE SEQUENCE [LARGE SCALE GENOMIC DNA]</scope>
    <source>
        <strain evidence="2 3">09-121-3</strain>
    </source>
</reference>
<evidence type="ECO:0000256" key="1">
    <source>
        <dbReference type="SAM" id="Phobius"/>
    </source>
</evidence>
<protein>
    <submittedName>
        <fullName evidence="2">Uncharacterized protein</fullName>
    </submittedName>
</protein>
<organism evidence="2 3">
    <name type="scientific">Vibrio coralliilyticus</name>
    <dbReference type="NCBI Taxonomy" id="190893"/>
    <lineage>
        <taxon>Bacteria</taxon>
        <taxon>Pseudomonadati</taxon>
        <taxon>Pseudomonadota</taxon>
        <taxon>Gammaproteobacteria</taxon>
        <taxon>Vibrionales</taxon>
        <taxon>Vibrionaceae</taxon>
        <taxon>Vibrio</taxon>
    </lineage>
</organism>
<dbReference type="RefSeq" id="WP_171353794.1">
    <property type="nucleotide sequence ID" value="NZ_VTXP01000015.1"/>
</dbReference>
<name>A0AAP6ZRG7_9VIBR</name>
<proteinExistence type="predicted"/>
<evidence type="ECO:0000313" key="2">
    <source>
        <dbReference type="EMBL" id="NOJ25296.1"/>
    </source>
</evidence>
<dbReference type="AlphaFoldDB" id="A0AAP6ZRG7"/>
<dbReference type="Proteomes" id="UP000576645">
    <property type="component" value="Unassembled WGS sequence"/>
</dbReference>
<sequence length="159" mass="17929">MISKSNQKNLSEAIGDLVSSFINETEQENEQIEKEVTRSSKLLTRTIAISFLAILSAFFFVPEQYHSSLTDSSAQTISSSEVSSLREMFSQDYTSLESLIVEQDYWIAKSELVEKNASIEESYTKCGEHTCTQTITTKNIQVSFVSHDGQFLYIAVSKR</sequence>
<keyword evidence="1" id="KW-1133">Transmembrane helix</keyword>
<feature type="transmembrane region" description="Helical" evidence="1">
    <location>
        <begin position="42"/>
        <end position="61"/>
    </location>
</feature>
<comment type="caution">
    <text evidence="2">The sequence shown here is derived from an EMBL/GenBank/DDBJ whole genome shotgun (WGS) entry which is preliminary data.</text>
</comment>
<accession>A0AAP6ZRG7</accession>
<evidence type="ECO:0000313" key="3">
    <source>
        <dbReference type="Proteomes" id="UP000576645"/>
    </source>
</evidence>
<dbReference type="EMBL" id="VTXP01000015">
    <property type="protein sequence ID" value="NOJ25296.1"/>
    <property type="molecule type" value="Genomic_DNA"/>
</dbReference>